<evidence type="ECO:0000313" key="2">
    <source>
        <dbReference type="EMBL" id="GFH02984.1"/>
    </source>
</evidence>
<proteinExistence type="predicted"/>
<reference evidence="2 3" key="1">
    <citation type="journal article" date="2019" name="Emerg. Microbes Infect.">
        <title>Comprehensive subspecies identification of 175 nontuberculous mycobacteria species based on 7547 genomic profiles.</title>
        <authorList>
            <person name="Matsumoto Y."/>
            <person name="Kinjo T."/>
            <person name="Motooka D."/>
            <person name="Nabeya D."/>
            <person name="Jung N."/>
            <person name="Uechi K."/>
            <person name="Horii T."/>
            <person name="Iida T."/>
            <person name="Fujita J."/>
            <person name="Nakamura S."/>
        </authorList>
    </citation>
    <scope>NUCLEOTIDE SEQUENCE [LARGE SCALE GENOMIC DNA]</scope>
    <source>
        <strain evidence="2 3">JCM 30996</strain>
    </source>
</reference>
<feature type="region of interest" description="Disordered" evidence="1">
    <location>
        <begin position="37"/>
        <end position="58"/>
    </location>
</feature>
<dbReference type="AlphaFoldDB" id="A0A7I9ZPM7"/>
<gene>
    <name evidence="2" type="ORF">MHIP_34670</name>
</gene>
<protein>
    <submittedName>
        <fullName evidence="2">Uncharacterized protein</fullName>
    </submittedName>
</protein>
<evidence type="ECO:0000313" key="3">
    <source>
        <dbReference type="Proteomes" id="UP000465304"/>
    </source>
</evidence>
<dbReference type="Proteomes" id="UP000465304">
    <property type="component" value="Unassembled WGS sequence"/>
</dbReference>
<dbReference type="EMBL" id="BLLB01000002">
    <property type="protein sequence ID" value="GFH02984.1"/>
    <property type="molecule type" value="Genomic_DNA"/>
</dbReference>
<evidence type="ECO:0000256" key="1">
    <source>
        <dbReference type="SAM" id="MobiDB-lite"/>
    </source>
</evidence>
<comment type="caution">
    <text evidence="2">The sequence shown here is derived from an EMBL/GenBank/DDBJ whole genome shotgun (WGS) entry which is preliminary data.</text>
</comment>
<keyword evidence="3" id="KW-1185">Reference proteome</keyword>
<accession>A0A7I9ZPM7</accession>
<sequence length="58" mass="6520">MTDSEILAKWRTKNQNPYLSLSTAKALEKLERRFGHLKIQPQGAERPRSGIGPSRSGI</sequence>
<name>A0A7I9ZPM7_9MYCO</name>
<organism evidence="2 3">
    <name type="scientific">Mycolicibacterium hippocampi</name>
    <dbReference type="NCBI Taxonomy" id="659824"/>
    <lineage>
        <taxon>Bacteria</taxon>
        <taxon>Bacillati</taxon>
        <taxon>Actinomycetota</taxon>
        <taxon>Actinomycetes</taxon>
        <taxon>Mycobacteriales</taxon>
        <taxon>Mycobacteriaceae</taxon>
        <taxon>Mycolicibacterium</taxon>
    </lineage>
</organism>
<dbReference type="RefSeq" id="WP_163890315.1">
    <property type="nucleotide sequence ID" value="NZ_BLLB01000002.1"/>
</dbReference>